<feature type="region of interest" description="Disordered" evidence="1">
    <location>
        <begin position="13"/>
        <end position="51"/>
    </location>
</feature>
<protein>
    <submittedName>
        <fullName evidence="2">Predicted protein</fullName>
    </submittedName>
</protein>
<organism evidence="2">
    <name type="scientific">Hordeum vulgare subsp. vulgare</name>
    <name type="common">Domesticated barley</name>
    <dbReference type="NCBI Taxonomy" id="112509"/>
    <lineage>
        <taxon>Eukaryota</taxon>
        <taxon>Viridiplantae</taxon>
        <taxon>Streptophyta</taxon>
        <taxon>Embryophyta</taxon>
        <taxon>Tracheophyta</taxon>
        <taxon>Spermatophyta</taxon>
        <taxon>Magnoliopsida</taxon>
        <taxon>Liliopsida</taxon>
        <taxon>Poales</taxon>
        <taxon>Poaceae</taxon>
        <taxon>BOP clade</taxon>
        <taxon>Pooideae</taxon>
        <taxon>Triticodae</taxon>
        <taxon>Triticeae</taxon>
        <taxon>Hordeinae</taxon>
        <taxon>Hordeum</taxon>
    </lineage>
</organism>
<accession>F2D7G0</accession>
<dbReference type="EMBL" id="AK359822">
    <property type="protein sequence ID" value="BAJ91031.1"/>
    <property type="molecule type" value="mRNA"/>
</dbReference>
<evidence type="ECO:0000256" key="1">
    <source>
        <dbReference type="SAM" id="MobiDB-lite"/>
    </source>
</evidence>
<feature type="compositionally biased region" description="Low complexity" evidence="1">
    <location>
        <begin position="13"/>
        <end position="22"/>
    </location>
</feature>
<proteinExistence type="evidence at transcript level"/>
<sequence>MVAVAVGNLQASRYSPSSSMPRRVTRWWGPSSPGSRPYDYASQHPATQDLDPDLHAAAGHDLEEIIIKEEEMNRRQHL</sequence>
<evidence type="ECO:0000313" key="2">
    <source>
        <dbReference type="EMBL" id="BAJ91031.1"/>
    </source>
</evidence>
<reference evidence="2" key="1">
    <citation type="journal article" date="2011" name="Plant Physiol.">
        <title>Comprehensive sequence analysis of 24,783 barley full-length cDNAs derived from 12 clone libraries.</title>
        <authorList>
            <person name="Matsumoto T."/>
            <person name="Tanaka T."/>
            <person name="Sakai H."/>
            <person name="Amano N."/>
            <person name="Kanamori H."/>
            <person name="Kurita K."/>
            <person name="Kikuta A."/>
            <person name="Kamiya K."/>
            <person name="Yamamoto M."/>
            <person name="Ikawa H."/>
            <person name="Fujii N."/>
            <person name="Hori K."/>
            <person name="Itoh T."/>
            <person name="Sato K."/>
        </authorList>
    </citation>
    <scope>NUCLEOTIDE SEQUENCE</scope>
    <source>
        <tissue evidence="2">Shoot</tissue>
    </source>
</reference>
<dbReference type="AlphaFoldDB" id="F2D7G0"/>
<name>F2D7G0_HORVV</name>